<evidence type="ECO:0000256" key="2">
    <source>
        <dbReference type="ARBA" id="ARBA00008707"/>
    </source>
</evidence>
<dbReference type="GO" id="GO:0016020">
    <property type="term" value="C:membrane"/>
    <property type="evidence" value="ECO:0007669"/>
    <property type="project" value="UniProtKB-SubCell"/>
</dbReference>
<evidence type="ECO:0000313" key="7">
    <source>
        <dbReference type="EMBL" id="KAL2630949.1"/>
    </source>
</evidence>
<keyword evidence="4 6" id="KW-1133">Transmembrane helix</keyword>
<evidence type="ECO:0000256" key="5">
    <source>
        <dbReference type="ARBA" id="ARBA00023136"/>
    </source>
</evidence>
<reference evidence="7 8" key="1">
    <citation type="submission" date="2024-09" db="EMBL/GenBank/DDBJ databases">
        <title>Chromosome-scale assembly of Riccia fluitans.</title>
        <authorList>
            <person name="Paukszto L."/>
            <person name="Sawicki J."/>
            <person name="Karawczyk K."/>
            <person name="Piernik-Szablinska J."/>
            <person name="Szczecinska M."/>
            <person name="Mazdziarz M."/>
        </authorList>
    </citation>
    <scope>NUCLEOTIDE SEQUENCE [LARGE SCALE GENOMIC DNA]</scope>
    <source>
        <strain evidence="7">Rf_01</strain>
        <tissue evidence="7">Aerial parts of the thallus</tissue>
    </source>
</reference>
<keyword evidence="3 6" id="KW-0812">Transmembrane</keyword>
<feature type="transmembrane region" description="Helical" evidence="6">
    <location>
        <begin position="85"/>
        <end position="105"/>
    </location>
</feature>
<dbReference type="AlphaFoldDB" id="A0ABD1YJI2"/>
<gene>
    <name evidence="7" type="ORF">R1flu_015635</name>
</gene>
<evidence type="ECO:0000256" key="3">
    <source>
        <dbReference type="ARBA" id="ARBA00022692"/>
    </source>
</evidence>
<comment type="caution">
    <text evidence="7">The sequence shown here is derived from an EMBL/GenBank/DDBJ whole genome shotgun (WGS) entry which is preliminary data.</text>
</comment>
<protein>
    <submittedName>
        <fullName evidence="7">Uncharacterized protein</fullName>
    </submittedName>
</protein>
<comment type="subcellular location">
    <subcellularLocation>
        <location evidence="1">Membrane</location>
        <topology evidence="1">Multi-pass membrane protein</topology>
    </subcellularLocation>
</comment>
<organism evidence="7 8">
    <name type="scientific">Riccia fluitans</name>
    <dbReference type="NCBI Taxonomy" id="41844"/>
    <lineage>
        <taxon>Eukaryota</taxon>
        <taxon>Viridiplantae</taxon>
        <taxon>Streptophyta</taxon>
        <taxon>Embryophyta</taxon>
        <taxon>Marchantiophyta</taxon>
        <taxon>Marchantiopsida</taxon>
        <taxon>Marchantiidae</taxon>
        <taxon>Marchantiales</taxon>
        <taxon>Ricciaceae</taxon>
        <taxon>Riccia</taxon>
    </lineage>
</organism>
<accession>A0ABD1YJI2</accession>
<dbReference type="Proteomes" id="UP001605036">
    <property type="component" value="Unassembled WGS sequence"/>
</dbReference>
<name>A0ABD1YJI2_9MARC</name>
<dbReference type="EMBL" id="JBHFFA010000004">
    <property type="protein sequence ID" value="KAL2630949.1"/>
    <property type="molecule type" value="Genomic_DNA"/>
</dbReference>
<evidence type="ECO:0000256" key="1">
    <source>
        <dbReference type="ARBA" id="ARBA00004141"/>
    </source>
</evidence>
<evidence type="ECO:0000256" key="4">
    <source>
        <dbReference type="ARBA" id="ARBA00022989"/>
    </source>
</evidence>
<evidence type="ECO:0000256" key="6">
    <source>
        <dbReference type="SAM" id="Phobius"/>
    </source>
</evidence>
<dbReference type="PANTHER" id="PTHR31621:SF66">
    <property type="entry name" value="PROTEIN DMP2"/>
    <property type="match status" value="1"/>
</dbReference>
<dbReference type="InterPro" id="IPR007770">
    <property type="entry name" value="DMP"/>
</dbReference>
<dbReference type="Pfam" id="PF05078">
    <property type="entry name" value="DUF679"/>
    <property type="match status" value="1"/>
</dbReference>
<feature type="transmembrane region" description="Helical" evidence="6">
    <location>
        <begin position="12"/>
        <end position="34"/>
    </location>
</feature>
<dbReference type="PANTHER" id="PTHR31621">
    <property type="entry name" value="PROTEIN DMP3"/>
    <property type="match status" value="1"/>
</dbReference>
<sequence length="207" mass="22001">MASSSNVNPDKFTNLVTLLPTGTFVAFSVLVPIITNGGNCHVGEKIASGIVVAVFAFFCAFSTFTDSFVTSDGTIWYGIVTTKGLWNFFFPAAEIPGLEGTVYVGQGNKYKLKLADFYISTLSVISFCSLTLLCTPLTDCFYPGVPSNLLKSVPIPVNFVVGLLFAFAPPARHGIGNGVRVKDVAKVGKSGQLIDTNSAKEMVVPPI</sequence>
<feature type="transmembrane region" description="Helical" evidence="6">
    <location>
        <begin position="46"/>
        <end position="65"/>
    </location>
</feature>
<comment type="similarity">
    <text evidence="2">Belongs to the plant DMP1 protein family.</text>
</comment>
<dbReference type="GO" id="GO:0005737">
    <property type="term" value="C:cytoplasm"/>
    <property type="evidence" value="ECO:0007669"/>
    <property type="project" value="UniProtKB-ARBA"/>
</dbReference>
<proteinExistence type="inferred from homology"/>
<feature type="transmembrane region" description="Helical" evidence="6">
    <location>
        <begin position="150"/>
        <end position="168"/>
    </location>
</feature>
<keyword evidence="5 6" id="KW-0472">Membrane</keyword>
<evidence type="ECO:0000313" key="8">
    <source>
        <dbReference type="Proteomes" id="UP001605036"/>
    </source>
</evidence>
<feature type="transmembrane region" description="Helical" evidence="6">
    <location>
        <begin position="117"/>
        <end position="138"/>
    </location>
</feature>
<keyword evidence="8" id="KW-1185">Reference proteome</keyword>